<keyword evidence="7" id="KW-1185">Reference proteome</keyword>
<dbReference type="PROSITE" id="PS00455">
    <property type="entry name" value="AMP_BINDING"/>
    <property type="match status" value="1"/>
</dbReference>
<sequence>MIILFNGEPQRDATNLESILELGDFNLEKFELEKIDPKVDIALILYSSGTTGMPKGVLLTHANLRMPFVYMGSDGFESNLSDIYVQVTPCTHIIGTMMFGAVFGYGSTLIFLKKFEPEMLLKTIEKYKVNKVMFVPQIILFLIKTNLLEKYDISTLTKFYCGGAMLNKDTVDQFLNKMKYCKLQQVYGLTETTGATIMSPKDDNTGSIGKIMPNNRCKIVDILTGKAVGPNEIGEICIIGDSICNGYHNREDATRELIDDDGFVHTGDVGYYNENELIYVIDRIKDIIKHKGFQVSPAEIETVLMLHDSVEDVGAIGIPDQRSGEAPCAFVVLKEGHTVSPEDLISFTKNYLSSYKIPKQIIYIDEIPKNQICKNNRKKLLELWKTMNVSK</sequence>
<accession>A0ABM1M1J2</accession>
<evidence type="ECO:0000256" key="3">
    <source>
        <dbReference type="ARBA" id="ARBA00022598"/>
    </source>
</evidence>
<feature type="domain" description="AMP-binding enzyme C-terminal" evidence="6">
    <location>
        <begin position="299"/>
        <end position="371"/>
    </location>
</feature>
<dbReference type="PANTHER" id="PTHR24096:SF149">
    <property type="entry name" value="AMP-BINDING DOMAIN-CONTAINING PROTEIN-RELATED"/>
    <property type="match status" value="1"/>
</dbReference>
<dbReference type="GeneID" id="108556739"/>
<organism evidence="7 8">
    <name type="scientific">Nicrophorus vespilloides</name>
    <name type="common">Boreal carrion beetle</name>
    <dbReference type="NCBI Taxonomy" id="110193"/>
    <lineage>
        <taxon>Eukaryota</taxon>
        <taxon>Metazoa</taxon>
        <taxon>Ecdysozoa</taxon>
        <taxon>Arthropoda</taxon>
        <taxon>Hexapoda</taxon>
        <taxon>Insecta</taxon>
        <taxon>Pterygota</taxon>
        <taxon>Neoptera</taxon>
        <taxon>Endopterygota</taxon>
        <taxon>Coleoptera</taxon>
        <taxon>Polyphaga</taxon>
        <taxon>Staphyliniformia</taxon>
        <taxon>Silphidae</taxon>
        <taxon>Nicrophorinae</taxon>
        <taxon>Nicrophorus</taxon>
    </lineage>
</organism>
<evidence type="ECO:0000259" key="5">
    <source>
        <dbReference type="Pfam" id="PF00501"/>
    </source>
</evidence>
<evidence type="ECO:0000259" key="6">
    <source>
        <dbReference type="Pfam" id="PF13193"/>
    </source>
</evidence>
<evidence type="ECO:0000313" key="7">
    <source>
        <dbReference type="Proteomes" id="UP000695000"/>
    </source>
</evidence>
<evidence type="ECO:0000256" key="4">
    <source>
        <dbReference type="ARBA" id="ARBA00023140"/>
    </source>
</evidence>
<comment type="similarity">
    <text evidence="2">Belongs to the ATP-dependent AMP-binding enzyme family.</text>
</comment>
<dbReference type="InterPro" id="IPR025110">
    <property type="entry name" value="AMP-bd_C"/>
</dbReference>
<dbReference type="SUPFAM" id="SSF56801">
    <property type="entry name" value="Acetyl-CoA synthetase-like"/>
    <property type="match status" value="1"/>
</dbReference>
<evidence type="ECO:0000313" key="8">
    <source>
        <dbReference type="RefSeq" id="XP_017768442.1"/>
    </source>
</evidence>
<name>A0ABM1M1J2_NICVS</name>
<dbReference type="RefSeq" id="XP_017768442.1">
    <property type="nucleotide sequence ID" value="XM_017912953.1"/>
</dbReference>
<reference evidence="8" key="1">
    <citation type="submission" date="2025-08" db="UniProtKB">
        <authorList>
            <consortium name="RefSeq"/>
        </authorList>
    </citation>
    <scope>IDENTIFICATION</scope>
    <source>
        <tissue evidence="8">Whole Larva</tissue>
    </source>
</reference>
<dbReference type="Pfam" id="PF00501">
    <property type="entry name" value="AMP-binding"/>
    <property type="match status" value="1"/>
</dbReference>
<keyword evidence="4" id="KW-0576">Peroxisome</keyword>
<dbReference type="Gene3D" id="3.40.50.980">
    <property type="match status" value="2"/>
</dbReference>
<keyword evidence="3" id="KW-0436">Ligase</keyword>
<dbReference type="InterPro" id="IPR020845">
    <property type="entry name" value="AMP-binding_CS"/>
</dbReference>
<gene>
    <name evidence="8" type="primary">LOC108556739</name>
</gene>
<evidence type="ECO:0000256" key="1">
    <source>
        <dbReference type="ARBA" id="ARBA00004275"/>
    </source>
</evidence>
<dbReference type="Proteomes" id="UP000695000">
    <property type="component" value="Unplaced"/>
</dbReference>
<protein>
    <submittedName>
        <fullName evidence="8">4-coumarate--CoA ligase 1-like</fullName>
    </submittedName>
</protein>
<dbReference type="InterPro" id="IPR045851">
    <property type="entry name" value="AMP-bd_C_sf"/>
</dbReference>
<feature type="domain" description="AMP-dependent synthetase/ligase" evidence="5">
    <location>
        <begin position="33"/>
        <end position="248"/>
    </location>
</feature>
<dbReference type="InterPro" id="IPR000873">
    <property type="entry name" value="AMP-dep_synth/lig_dom"/>
</dbReference>
<comment type="subcellular location">
    <subcellularLocation>
        <location evidence="1">Peroxisome</location>
    </subcellularLocation>
</comment>
<dbReference type="Pfam" id="PF13193">
    <property type="entry name" value="AMP-binding_C"/>
    <property type="match status" value="1"/>
</dbReference>
<evidence type="ECO:0000256" key="2">
    <source>
        <dbReference type="ARBA" id="ARBA00006432"/>
    </source>
</evidence>
<dbReference type="Gene3D" id="3.30.300.30">
    <property type="match status" value="1"/>
</dbReference>
<dbReference type="Gene3D" id="2.30.38.10">
    <property type="entry name" value="Luciferase, Domain 3"/>
    <property type="match status" value="1"/>
</dbReference>
<dbReference type="PANTHER" id="PTHR24096">
    <property type="entry name" value="LONG-CHAIN-FATTY-ACID--COA LIGASE"/>
    <property type="match status" value="1"/>
</dbReference>
<proteinExistence type="inferred from homology"/>